<name>A0A1Q9AN04_9HYPH</name>
<dbReference type="Proteomes" id="UP000186143">
    <property type="component" value="Unassembled WGS sequence"/>
</dbReference>
<accession>A0A1Q9AN04</accession>
<dbReference type="RefSeq" id="WP_075633800.1">
    <property type="nucleotide sequence ID" value="NZ_MKIO01000021.1"/>
</dbReference>
<dbReference type="EMBL" id="MKIO01000021">
    <property type="protein sequence ID" value="OLP56781.1"/>
    <property type="molecule type" value="Genomic_DNA"/>
</dbReference>
<dbReference type="AlphaFoldDB" id="A0A1Q9AN04"/>
<protein>
    <submittedName>
        <fullName evidence="2">Metal-binding protein</fullName>
    </submittedName>
</protein>
<dbReference type="OrthoDB" id="8443793at2"/>
<evidence type="ECO:0000256" key="1">
    <source>
        <dbReference type="SAM" id="MobiDB-lite"/>
    </source>
</evidence>
<dbReference type="InterPro" id="IPR003772">
    <property type="entry name" value="YceD"/>
</dbReference>
<dbReference type="STRING" id="1672749.BJF92_11955"/>
<evidence type="ECO:0000313" key="2">
    <source>
        <dbReference type="EMBL" id="OLP56781.1"/>
    </source>
</evidence>
<organism evidence="2 3">
    <name type="scientific">Xaviernesmea rhizosphaerae</name>
    <dbReference type="NCBI Taxonomy" id="1672749"/>
    <lineage>
        <taxon>Bacteria</taxon>
        <taxon>Pseudomonadati</taxon>
        <taxon>Pseudomonadota</taxon>
        <taxon>Alphaproteobacteria</taxon>
        <taxon>Hyphomicrobiales</taxon>
        <taxon>Rhizobiaceae</taxon>
        <taxon>Rhizobium/Agrobacterium group</taxon>
        <taxon>Xaviernesmea</taxon>
    </lineage>
</organism>
<feature type="region of interest" description="Disordered" evidence="1">
    <location>
        <begin position="160"/>
        <end position="183"/>
    </location>
</feature>
<comment type="caution">
    <text evidence="2">The sequence shown here is derived from an EMBL/GenBank/DDBJ whole genome shotgun (WGS) entry which is preliminary data.</text>
</comment>
<reference evidence="2 3" key="1">
    <citation type="submission" date="2016-09" db="EMBL/GenBank/DDBJ databases">
        <title>Rhizobium sp. nov., a novel species isolated from the rice rhizosphere.</title>
        <authorList>
            <person name="Zhao J."/>
            <person name="Zhang X."/>
        </authorList>
    </citation>
    <scope>NUCLEOTIDE SEQUENCE [LARGE SCALE GENOMIC DNA]</scope>
    <source>
        <strain evidence="2 3">MH17</strain>
    </source>
</reference>
<gene>
    <name evidence="2" type="ORF">BJF92_11955</name>
</gene>
<sequence>MTFKDRPPFSYRVRVGHVSHNPLEVHVEADDRERVAIAELWQVLSVEALTADVKLTRWKRDGVKMVGRVKARLTQACVVTLEPVESTVEEQVEAIFVPEDSRLARIAANDSAEMFVDPDGPDMPDTFSGDEIDIGAAVAEYAALGIDPYPRKPGVAFAPAPVEETKEEKRPNPFAALKDWKKD</sequence>
<dbReference type="Pfam" id="PF02620">
    <property type="entry name" value="YceD"/>
    <property type="match status" value="1"/>
</dbReference>
<evidence type="ECO:0000313" key="3">
    <source>
        <dbReference type="Proteomes" id="UP000186143"/>
    </source>
</evidence>
<proteinExistence type="predicted"/>